<dbReference type="GO" id="GO:0003735">
    <property type="term" value="F:structural constituent of ribosome"/>
    <property type="evidence" value="ECO:0007669"/>
    <property type="project" value="InterPro"/>
</dbReference>
<comment type="function">
    <text evidence="5">One of the primary rRNA binding proteins, this protein initially binds near the 5'-end of the 23S rRNA. It is important during the early stages of 50S assembly. It makes multiple contacts with different domains of the 23S rRNA in the assembled 50S subunit and ribosome.</text>
</comment>
<dbReference type="PANTHER" id="PTHR10746">
    <property type="entry name" value="50S RIBOSOMAL PROTEIN L4"/>
    <property type="match status" value="1"/>
</dbReference>
<gene>
    <name evidence="5" type="primary">rplD</name>
    <name evidence="7" type="ORF">A2682_00445</name>
</gene>
<dbReference type="InterPro" id="IPR023574">
    <property type="entry name" value="Ribosomal_uL4_dom_sf"/>
</dbReference>
<evidence type="ECO:0000256" key="5">
    <source>
        <dbReference type="HAMAP-Rule" id="MF_01328"/>
    </source>
</evidence>
<evidence type="ECO:0000313" key="7">
    <source>
        <dbReference type="EMBL" id="OHA49479.1"/>
    </source>
</evidence>
<protein>
    <recommendedName>
        <fullName evidence="4 5">Large ribosomal subunit protein uL4</fullName>
    </recommendedName>
</protein>
<dbReference type="Pfam" id="PF00573">
    <property type="entry name" value="Ribosomal_L4"/>
    <property type="match status" value="1"/>
</dbReference>
<dbReference type="GO" id="GO:0005840">
    <property type="term" value="C:ribosome"/>
    <property type="evidence" value="ECO:0007669"/>
    <property type="project" value="UniProtKB-KW"/>
</dbReference>
<evidence type="ECO:0000256" key="4">
    <source>
        <dbReference type="ARBA" id="ARBA00035244"/>
    </source>
</evidence>
<comment type="caution">
    <text evidence="7">The sequence shown here is derived from an EMBL/GenBank/DDBJ whole genome shotgun (WGS) entry which is preliminary data.</text>
</comment>
<dbReference type="NCBIfam" id="TIGR03953">
    <property type="entry name" value="rplD_bact"/>
    <property type="match status" value="1"/>
</dbReference>
<dbReference type="GO" id="GO:0019843">
    <property type="term" value="F:rRNA binding"/>
    <property type="evidence" value="ECO:0007669"/>
    <property type="project" value="UniProtKB-UniRule"/>
</dbReference>
<reference evidence="7 8" key="1">
    <citation type="journal article" date="2016" name="Nat. Commun.">
        <title>Thousands of microbial genomes shed light on interconnected biogeochemical processes in an aquifer system.</title>
        <authorList>
            <person name="Anantharaman K."/>
            <person name="Brown C.T."/>
            <person name="Hug L.A."/>
            <person name="Sharon I."/>
            <person name="Castelle C.J."/>
            <person name="Probst A.J."/>
            <person name="Thomas B.C."/>
            <person name="Singh A."/>
            <person name="Wilkins M.J."/>
            <person name="Karaoz U."/>
            <person name="Brodie E.L."/>
            <person name="Williams K.H."/>
            <person name="Hubbard S.S."/>
            <person name="Banfield J.F."/>
        </authorList>
    </citation>
    <scope>NUCLEOTIDE SEQUENCE [LARGE SCALE GENOMIC DNA]</scope>
    <source>
        <strain evidence="8">RIFCSPHIGHO2_01_FULL_58_15</strain>
    </source>
</reference>
<keyword evidence="2 5" id="KW-0689">Ribosomal protein</keyword>
<dbReference type="EMBL" id="MHST01000009">
    <property type="protein sequence ID" value="OHA49479.1"/>
    <property type="molecule type" value="Genomic_DNA"/>
</dbReference>
<comment type="subunit">
    <text evidence="5">Part of the 50S ribosomal subunit.</text>
</comment>
<sequence>MKVPLYAMTGEKSGETELPKDVFDVPMNADLLAQAVRVQRANQRRPLAHTKDRGEVRGGGRKPWRQKGTGRARHGSIRSPIWRGGGTTFGPRKDHQFQKELSEGMRRRALAVALSAKVRDGEVAVLDRFELAQPKTKLMAQALSQITSAVFGATDRKKGPTIVLALPMTEQHISRATRNLPRVRQCRAENLTVLDVLSSRYLMFSQDAIPLLKARVAKRKSKVRGRDART</sequence>
<dbReference type="PANTHER" id="PTHR10746:SF6">
    <property type="entry name" value="LARGE RIBOSOMAL SUBUNIT PROTEIN UL4M"/>
    <property type="match status" value="1"/>
</dbReference>
<dbReference type="AlphaFoldDB" id="A0A1G2PNZ9"/>
<comment type="function">
    <text evidence="5">Forms part of the polypeptide exit tunnel.</text>
</comment>
<keyword evidence="3 5" id="KW-0687">Ribonucleoprotein</keyword>
<name>A0A1G2PNZ9_TERXR</name>
<evidence type="ECO:0000256" key="2">
    <source>
        <dbReference type="ARBA" id="ARBA00022980"/>
    </source>
</evidence>
<dbReference type="GO" id="GO:1990904">
    <property type="term" value="C:ribonucleoprotein complex"/>
    <property type="evidence" value="ECO:0007669"/>
    <property type="project" value="UniProtKB-KW"/>
</dbReference>
<proteinExistence type="inferred from homology"/>
<dbReference type="STRING" id="1802363.A2682_00445"/>
<dbReference type="GO" id="GO:0006412">
    <property type="term" value="P:translation"/>
    <property type="evidence" value="ECO:0007669"/>
    <property type="project" value="UniProtKB-UniRule"/>
</dbReference>
<comment type="similarity">
    <text evidence="1 5">Belongs to the universal ribosomal protein uL4 family.</text>
</comment>
<evidence type="ECO:0000256" key="1">
    <source>
        <dbReference type="ARBA" id="ARBA00010528"/>
    </source>
</evidence>
<organism evidence="7 8">
    <name type="scientific">Terrybacteria sp. (strain RIFCSPHIGHO2_01_FULL_58_15)</name>
    <dbReference type="NCBI Taxonomy" id="1802363"/>
    <lineage>
        <taxon>Bacteria</taxon>
        <taxon>Candidatus Terryibacteriota</taxon>
    </lineage>
</organism>
<dbReference type="HAMAP" id="MF_01328_B">
    <property type="entry name" value="Ribosomal_uL4_B"/>
    <property type="match status" value="1"/>
</dbReference>
<dbReference type="InterPro" id="IPR013005">
    <property type="entry name" value="Ribosomal_uL4-like"/>
</dbReference>
<dbReference type="SUPFAM" id="SSF52166">
    <property type="entry name" value="Ribosomal protein L4"/>
    <property type="match status" value="1"/>
</dbReference>
<feature type="compositionally biased region" description="Basic residues" evidence="6">
    <location>
        <begin position="59"/>
        <end position="76"/>
    </location>
</feature>
<keyword evidence="5" id="KW-0699">rRNA-binding</keyword>
<keyword evidence="5" id="KW-0694">RNA-binding</keyword>
<dbReference type="InterPro" id="IPR002136">
    <property type="entry name" value="Ribosomal_uL4"/>
</dbReference>
<evidence type="ECO:0000256" key="6">
    <source>
        <dbReference type="SAM" id="MobiDB-lite"/>
    </source>
</evidence>
<feature type="compositionally biased region" description="Basic and acidic residues" evidence="6">
    <location>
        <begin position="49"/>
        <end position="58"/>
    </location>
</feature>
<evidence type="ECO:0000256" key="3">
    <source>
        <dbReference type="ARBA" id="ARBA00023274"/>
    </source>
</evidence>
<dbReference type="Gene3D" id="3.40.1370.10">
    <property type="match status" value="1"/>
</dbReference>
<accession>A0A1G2PNZ9</accession>
<evidence type="ECO:0000313" key="8">
    <source>
        <dbReference type="Proteomes" id="UP000178690"/>
    </source>
</evidence>
<feature type="region of interest" description="Disordered" evidence="6">
    <location>
        <begin position="43"/>
        <end position="92"/>
    </location>
</feature>
<dbReference type="Proteomes" id="UP000178690">
    <property type="component" value="Unassembled WGS sequence"/>
</dbReference>